<organism evidence="2 3">
    <name type="scientific">Streptomyces sodiiphilus</name>
    <dbReference type="NCBI Taxonomy" id="226217"/>
    <lineage>
        <taxon>Bacteria</taxon>
        <taxon>Bacillati</taxon>
        <taxon>Actinomycetota</taxon>
        <taxon>Actinomycetes</taxon>
        <taxon>Kitasatosporales</taxon>
        <taxon>Streptomycetaceae</taxon>
        <taxon>Streptomyces</taxon>
    </lineage>
</organism>
<feature type="domain" description="HTH cro/C1-type" evidence="1">
    <location>
        <begin position="18"/>
        <end position="72"/>
    </location>
</feature>
<evidence type="ECO:0000313" key="3">
    <source>
        <dbReference type="Proteomes" id="UP001501303"/>
    </source>
</evidence>
<name>A0ABN2P3F9_9ACTN</name>
<dbReference type="Proteomes" id="UP001501303">
    <property type="component" value="Unassembled WGS sequence"/>
</dbReference>
<dbReference type="SUPFAM" id="SSF47413">
    <property type="entry name" value="lambda repressor-like DNA-binding domains"/>
    <property type="match status" value="1"/>
</dbReference>
<comment type="caution">
    <text evidence="2">The sequence shown here is derived from an EMBL/GenBank/DDBJ whole genome shotgun (WGS) entry which is preliminary data.</text>
</comment>
<dbReference type="InterPro" id="IPR001387">
    <property type="entry name" value="Cro/C1-type_HTH"/>
</dbReference>
<evidence type="ECO:0000259" key="1">
    <source>
        <dbReference type="PROSITE" id="PS50943"/>
    </source>
</evidence>
<dbReference type="Pfam" id="PF19054">
    <property type="entry name" value="DUF5753"/>
    <property type="match status" value="1"/>
</dbReference>
<dbReference type="SMART" id="SM00530">
    <property type="entry name" value="HTH_XRE"/>
    <property type="match status" value="1"/>
</dbReference>
<dbReference type="InterPro" id="IPR010982">
    <property type="entry name" value="Lambda_DNA-bd_dom_sf"/>
</dbReference>
<proteinExistence type="predicted"/>
<dbReference type="PROSITE" id="PS50943">
    <property type="entry name" value="HTH_CROC1"/>
    <property type="match status" value="1"/>
</dbReference>
<dbReference type="CDD" id="cd00093">
    <property type="entry name" value="HTH_XRE"/>
    <property type="match status" value="1"/>
</dbReference>
<accession>A0ABN2P3F9</accession>
<dbReference type="Pfam" id="PF13560">
    <property type="entry name" value="HTH_31"/>
    <property type="match status" value="1"/>
</dbReference>
<dbReference type="InterPro" id="IPR043917">
    <property type="entry name" value="DUF5753"/>
</dbReference>
<dbReference type="EMBL" id="BAAAMJ010000018">
    <property type="protein sequence ID" value="GAA1911457.1"/>
    <property type="molecule type" value="Genomic_DNA"/>
</dbReference>
<evidence type="ECO:0000313" key="2">
    <source>
        <dbReference type="EMBL" id="GAA1911457.1"/>
    </source>
</evidence>
<reference evidence="2 3" key="1">
    <citation type="journal article" date="2019" name="Int. J. Syst. Evol. Microbiol.">
        <title>The Global Catalogue of Microorganisms (GCM) 10K type strain sequencing project: providing services to taxonomists for standard genome sequencing and annotation.</title>
        <authorList>
            <consortium name="The Broad Institute Genomics Platform"/>
            <consortium name="The Broad Institute Genome Sequencing Center for Infectious Disease"/>
            <person name="Wu L."/>
            <person name="Ma J."/>
        </authorList>
    </citation>
    <scope>NUCLEOTIDE SEQUENCE [LARGE SCALE GENOMIC DNA]</scope>
    <source>
        <strain evidence="2 3">JCM 13581</strain>
    </source>
</reference>
<dbReference type="Gene3D" id="1.10.260.40">
    <property type="entry name" value="lambda repressor-like DNA-binding domains"/>
    <property type="match status" value="1"/>
</dbReference>
<keyword evidence="3" id="KW-1185">Reference proteome</keyword>
<sequence length="291" mass="32136">MPSGGKPTARSRRLGSTLRQLRLSAGLDQEQAAQAVDCSTAKISRIESGTVKARLGDLRILLDLYEVADQDRRDRLERLARDSSKKGWWLDYDTSSLTHLGDVVSMEADATSIQTWQHAFLPGLLQTPAYTRALLAANPTPLSPEAADEVVQVRQARQAVLRENGTEFAAVIWEPAITTPMSSPHDRQDQLTHLLRTADQQTITVQVLPFSQWGAAMAAPPFIAYSFGRDHSPEVVATDTVSNTIMVEDSDEIANYDQAFSTLRSAALSPQETKRFITQQMDQLLQGDTSR</sequence>
<protein>
    <submittedName>
        <fullName evidence="2">Helix-turn-helix transcriptional regulator</fullName>
    </submittedName>
</protein>
<gene>
    <name evidence="2" type="ORF">GCM10009716_21820</name>
</gene>